<accession>A0A0B7GWE5</accession>
<dbReference type="AlphaFoldDB" id="A0A0B7GWE5"/>
<proteinExistence type="predicted"/>
<gene>
    <name evidence="1" type="ORF">TPHV1_120090</name>
</gene>
<evidence type="ECO:0000313" key="1">
    <source>
        <dbReference type="EMBL" id="CEM60961.1"/>
    </source>
</evidence>
<keyword evidence="2" id="KW-1185">Reference proteome</keyword>
<dbReference type="Proteomes" id="UP000042527">
    <property type="component" value="Unassembled WGS sequence"/>
</dbReference>
<name>A0A0B7GWE5_TREPH</name>
<organism evidence="1 2">
    <name type="scientific">Treponema phagedenis</name>
    <dbReference type="NCBI Taxonomy" id="162"/>
    <lineage>
        <taxon>Bacteria</taxon>
        <taxon>Pseudomonadati</taxon>
        <taxon>Spirochaetota</taxon>
        <taxon>Spirochaetia</taxon>
        <taxon>Spirochaetales</taxon>
        <taxon>Treponemataceae</taxon>
        <taxon>Treponema</taxon>
    </lineage>
</organism>
<reference evidence="2" key="1">
    <citation type="submission" date="2015-01" db="EMBL/GenBank/DDBJ databases">
        <authorList>
            <person name="Manzoor Shahid"/>
            <person name="Zubair Saima"/>
        </authorList>
    </citation>
    <scope>NUCLEOTIDE SEQUENCE [LARGE SCALE GENOMIC DNA]</scope>
    <source>
        <strain evidence="2">V1</strain>
    </source>
</reference>
<dbReference type="EMBL" id="CDNC01000004">
    <property type="protein sequence ID" value="CEM60961.1"/>
    <property type="molecule type" value="Genomic_DNA"/>
</dbReference>
<evidence type="ECO:0000313" key="2">
    <source>
        <dbReference type="Proteomes" id="UP000042527"/>
    </source>
</evidence>
<protein>
    <submittedName>
        <fullName evidence="1">Uncharacterized protein</fullName>
    </submittedName>
</protein>
<sequence>MYNVRFREVIFIVKKEAGASTSKKSEQSQTMFKSTTQNYKLLKLIVPHSTLIQY</sequence>